<dbReference type="GO" id="GO:0003677">
    <property type="term" value="F:DNA binding"/>
    <property type="evidence" value="ECO:0007669"/>
    <property type="project" value="InterPro"/>
</dbReference>
<evidence type="ECO:0000256" key="3">
    <source>
        <dbReference type="ARBA" id="ARBA00022723"/>
    </source>
</evidence>
<feature type="binding site" evidence="7">
    <location>
        <position position="146"/>
    </location>
    <ligand>
        <name>Mg(2+)</name>
        <dbReference type="ChEBI" id="CHEBI:18420"/>
        <label>1</label>
    </ligand>
</feature>
<evidence type="ECO:0000256" key="2">
    <source>
        <dbReference type="ARBA" id="ARBA00007092"/>
    </source>
</evidence>
<dbReference type="PROSITE" id="PS00726">
    <property type="entry name" value="AP_NUCLEASE_F1_1"/>
    <property type="match status" value="1"/>
</dbReference>
<sequence>MKLLSWNVNGLRAIVKKGFNEVVSDQNPDIMGIQETKLQAGQLDLTLPGYHQYYNDAERKGYSGTAVFTKAEPLDLYLGIHAPELEHEGRTITLEYPDFYFITCYAPNSGSNEARMAFRMDWDTAFQAYLNDLDTKKPVILCGDLNVAHQDIDLKHPDHHRGDAGFTDGERHNFSALLQNGFIDTFRTQHPDLGGAYSWWDYRYRARQSNAGWRIDYFVTSERLLPNISKTAILPAVMGSDHCPVELDLQGMSLVKPLDN</sequence>
<dbReference type="NCBIfam" id="TIGR00633">
    <property type="entry name" value="xth"/>
    <property type="match status" value="1"/>
</dbReference>
<dbReference type="Gene3D" id="3.60.10.10">
    <property type="entry name" value="Endonuclease/exonuclease/phosphatase"/>
    <property type="match status" value="1"/>
</dbReference>
<feature type="site" description="Transition state stabilizer" evidence="8">
    <location>
        <position position="146"/>
    </location>
</feature>
<dbReference type="OrthoDB" id="9803914at2"/>
<feature type="site" description="Interaction with DNA substrate" evidence="8">
    <location>
        <position position="242"/>
    </location>
</feature>
<dbReference type="InterPro" id="IPR020848">
    <property type="entry name" value="AP_endonuclease_F1_CS"/>
</dbReference>
<dbReference type="PROSITE" id="PS00728">
    <property type="entry name" value="AP_NUCLEASE_F1_3"/>
    <property type="match status" value="1"/>
</dbReference>
<comment type="cofactor">
    <cofactor evidence="7">
        <name>Mg(2+)</name>
        <dbReference type="ChEBI" id="CHEBI:18420"/>
    </cofactor>
    <cofactor evidence="7">
        <name>Mn(2+)</name>
        <dbReference type="ChEBI" id="CHEBI:29035"/>
    </cofactor>
    <text evidence="7">Probably binds two magnesium or manganese ions per subunit.</text>
</comment>
<dbReference type="GO" id="GO:0008311">
    <property type="term" value="F:double-stranded DNA 3'-5' DNA exonuclease activity"/>
    <property type="evidence" value="ECO:0007669"/>
    <property type="project" value="TreeGrafter"/>
</dbReference>
<evidence type="ECO:0000256" key="7">
    <source>
        <dbReference type="PIRSR" id="PIRSR604808-2"/>
    </source>
</evidence>
<evidence type="ECO:0000256" key="1">
    <source>
        <dbReference type="ARBA" id="ARBA00001936"/>
    </source>
</evidence>
<dbReference type="GO" id="GO:0006284">
    <property type="term" value="P:base-excision repair"/>
    <property type="evidence" value="ECO:0007669"/>
    <property type="project" value="TreeGrafter"/>
</dbReference>
<protein>
    <submittedName>
        <fullName evidence="10">Exodeoxyribonuclease III</fullName>
    </submittedName>
</protein>
<feature type="active site" evidence="6">
    <location>
        <position position="105"/>
    </location>
</feature>
<dbReference type="GO" id="GO:0046872">
    <property type="term" value="F:metal ion binding"/>
    <property type="evidence" value="ECO:0007669"/>
    <property type="project" value="UniProtKB-KW"/>
</dbReference>
<keyword evidence="4" id="KW-0378">Hydrolase</keyword>
<dbReference type="NCBIfam" id="TIGR00195">
    <property type="entry name" value="exoDNase_III"/>
    <property type="match status" value="1"/>
</dbReference>
<proteinExistence type="inferred from homology"/>
<evidence type="ECO:0000256" key="8">
    <source>
        <dbReference type="PIRSR" id="PIRSR604808-3"/>
    </source>
</evidence>
<dbReference type="SUPFAM" id="SSF56219">
    <property type="entry name" value="DNase I-like"/>
    <property type="match status" value="1"/>
</dbReference>
<feature type="active site" description="Proton donor/acceptor" evidence="6">
    <location>
        <position position="144"/>
    </location>
</feature>
<comment type="similarity">
    <text evidence="2">Belongs to the DNA repair enzymes AP/ExoA family.</text>
</comment>
<feature type="binding site" evidence="7">
    <location>
        <position position="7"/>
    </location>
    <ligand>
        <name>Mg(2+)</name>
        <dbReference type="ChEBI" id="CHEBI:18420"/>
        <label>1</label>
    </ligand>
</feature>
<dbReference type="GO" id="GO:0008081">
    <property type="term" value="F:phosphoric diester hydrolase activity"/>
    <property type="evidence" value="ECO:0007669"/>
    <property type="project" value="TreeGrafter"/>
</dbReference>
<keyword evidence="5 7" id="KW-0460">Magnesium</keyword>
<feature type="active site" description="Proton acceptor" evidence="6">
    <location>
        <position position="242"/>
    </location>
</feature>
<feature type="binding site" evidence="7">
    <location>
        <position position="35"/>
    </location>
    <ligand>
        <name>Mg(2+)</name>
        <dbReference type="ChEBI" id="CHEBI:18420"/>
        <label>1</label>
    </ligand>
</feature>
<evidence type="ECO:0000313" key="10">
    <source>
        <dbReference type="EMBL" id="PWF99458.1"/>
    </source>
</evidence>
<evidence type="ECO:0000256" key="6">
    <source>
        <dbReference type="PIRSR" id="PIRSR604808-1"/>
    </source>
</evidence>
<dbReference type="Pfam" id="PF03372">
    <property type="entry name" value="Exo_endo_phos"/>
    <property type="match status" value="1"/>
</dbReference>
<evidence type="ECO:0000259" key="9">
    <source>
        <dbReference type="Pfam" id="PF03372"/>
    </source>
</evidence>
<keyword evidence="11" id="KW-1185">Reference proteome</keyword>
<feature type="domain" description="Endonuclease/exonuclease/phosphatase" evidence="9">
    <location>
        <begin position="4"/>
        <end position="242"/>
    </location>
</feature>
<keyword evidence="3 7" id="KW-0479">Metal-binding</keyword>
<dbReference type="AlphaFoldDB" id="A0A2V1MWN8"/>
<dbReference type="InterPro" id="IPR036691">
    <property type="entry name" value="Endo/exonu/phosph_ase_sf"/>
</dbReference>
<dbReference type="Proteomes" id="UP000245080">
    <property type="component" value="Unassembled WGS sequence"/>
</dbReference>
<accession>A0A2V1MWN8</accession>
<feature type="binding site" evidence="7">
    <location>
        <position position="242"/>
    </location>
    <ligand>
        <name>Mg(2+)</name>
        <dbReference type="ChEBI" id="CHEBI:18420"/>
        <label>1</label>
    </ligand>
</feature>
<gene>
    <name evidence="10" type="primary">xth</name>
    <name evidence="10" type="ORF">DCM90_08380</name>
</gene>
<dbReference type="InterPro" id="IPR020847">
    <property type="entry name" value="AP_endonuclease_F1_BS"/>
</dbReference>
<dbReference type="RefSeq" id="WP_109250916.1">
    <property type="nucleotide sequence ID" value="NZ_QCXQ01000006.1"/>
</dbReference>
<name>A0A2V1MWN8_9LACO</name>
<dbReference type="InterPro" id="IPR005135">
    <property type="entry name" value="Endo/exonuclease/phosphatase"/>
</dbReference>
<feature type="site" description="Important for catalytic activity" evidence="8">
    <location>
        <position position="216"/>
    </location>
</feature>
<feature type="binding site" evidence="7">
    <location>
        <position position="241"/>
    </location>
    <ligand>
        <name>Mg(2+)</name>
        <dbReference type="ChEBI" id="CHEBI:18420"/>
        <label>1</label>
    </ligand>
</feature>
<evidence type="ECO:0000256" key="5">
    <source>
        <dbReference type="ARBA" id="ARBA00022842"/>
    </source>
</evidence>
<dbReference type="GO" id="GO:0003906">
    <property type="term" value="F:DNA-(apurinic or apyrimidinic site) endonuclease activity"/>
    <property type="evidence" value="ECO:0007669"/>
    <property type="project" value="TreeGrafter"/>
</dbReference>
<dbReference type="PANTHER" id="PTHR22748">
    <property type="entry name" value="AP ENDONUCLEASE"/>
    <property type="match status" value="1"/>
</dbReference>
<dbReference type="PROSITE" id="PS51435">
    <property type="entry name" value="AP_NUCLEASE_F1_4"/>
    <property type="match status" value="1"/>
</dbReference>
<evidence type="ECO:0000256" key="4">
    <source>
        <dbReference type="ARBA" id="ARBA00022801"/>
    </source>
</evidence>
<dbReference type="EMBL" id="QCXQ01000006">
    <property type="protein sequence ID" value="PWF99458.1"/>
    <property type="molecule type" value="Genomic_DNA"/>
</dbReference>
<dbReference type="PANTHER" id="PTHR22748:SF6">
    <property type="entry name" value="DNA-(APURINIC OR APYRIMIDINIC SITE) ENDONUCLEASE"/>
    <property type="match status" value="1"/>
</dbReference>
<comment type="caution">
    <text evidence="10">The sequence shown here is derived from an EMBL/GenBank/DDBJ whole genome shotgun (WGS) entry which is preliminary data.</text>
</comment>
<dbReference type="InterPro" id="IPR004808">
    <property type="entry name" value="AP_endonuc_1"/>
</dbReference>
<comment type="cofactor">
    <cofactor evidence="1">
        <name>Mn(2+)</name>
        <dbReference type="ChEBI" id="CHEBI:29035"/>
    </cofactor>
</comment>
<feature type="binding site" evidence="7">
    <location>
        <position position="144"/>
    </location>
    <ligand>
        <name>Mg(2+)</name>
        <dbReference type="ChEBI" id="CHEBI:18420"/>
        <label>1</label>
    </ligand>
</feature>
<evidence type="ECO:0000313" key="11">
    <source>
        <dbReference type="Proteomes" id="UP000245080"/>
    </source>
</evidence>
<keyword evidence="7" id="KW-0464">Manganese</keyword>
<reference evidence="10 11" key="1">
    <citation type="journal article" date="2018" name="Int. J. Syst. Evol. Microbiol.">
        <title>Lactobacillus bambusae sp. nov., isolated from a traditional fermented Ma-bamboo shoots of Taiwan.</title>
        <authorList>
            <person name="Wang L.-T."/>
        </authorList>
    </citation>
    <scope>NUCLEOTIDE SEQUENCE [LARGE SCALE GENOMIC DNA]</scope>
    <source>
        <strain evidence="10 11">BS-W1</strain>
    </source>
</reference>
<organism evidence="10 11">
    <name type="scientific">Levilactobacillus bambusae</name>
    <dbReference type="NCBI Taxonomy" id="2024736"/>
    <lineage>
        <taxon>Bacteria</taxon>
        <taxon>Bacillati</taxon>
        <taxon>Bacillota</taxon>
        <taxon>Bacilli</taxon>
        <taxon>Lactobacillales</taxon>
        <taxon>Lactobacillaceae</taxon>
        <taxon>Levilactobacillus</taxon>
    </lineage>
</organism>
<dbReference type="CDD" id="cd09087">
    <property type="entry name" value="Ape1-like_AP-endo"/>
    <property type="match status" value="1"/>
</dbReference>